<geneLocation type="plasmid" evidence="3 4">
    <name>3</name>
</geneLocation>
<dbReference type="Gene3D" id="3.40.50.150">
    <property type="entry name" value="Vaccinia Virus protein VP39"/>
    <property type="match status" value="1"/>
</dbReference>
<organism evidence="2 4">
    <name type="scientific">Halalkalicoccus jeotgali (strain DSM 18796 / CECT 7217 / JCM 14584 / KCTC 4019 / B3)</name>
    <dbReference type="NCBI Taxonomy" id="795797"/>
    <lineage>
        <taxon>Archaea</taxon>
        <taxon>Methanobacteriati</taxon>
        <taxon>Methanobacteriota</taxon>
        <taxon>Stenosarchaea group</taxon>
        <taxon>Halobacteria</taxon>
        <taxon>Halobacteriales</taxon>
        <taxon>Halococcaceae</taxon>
        <taxon>Halalkalicoccus</taxon>
    </lineage>
</organism>
<evidence type="ECO:0000259" key="1">
    <source>
        <dbReference type="Pfam" id="PF13847"/>
    </source>
</evidence>
<accession>D8JAZ6</accession>
<protein>
    <submittedName>
        <fullName evidence="2">Sterol 24-C-methyltransferase</fullName>
    </submittedName>
</protein>
<dbReference type="Proteomes" id="UP000000390">
    <property type="component" value="Plasmid 3"/>
</dbReference>
<sequence>MGRDDGQTRIADQFSSLGERAAIWKAFALFLPTNQFLNVGYSEWYQPHFVGLSQRRLAERIGSDIAARLGSTDGVSLLDIGCGRGGPTLHLATEHGFVTTGIDLVPCNVSMARRNAAATVDAQFVVGDALQLPFERDSFNVCTAIDSPPYLPNKREFLTEMASVTVEDGLVAVSDFVRPESLSQEARDTVDTFADAWDLAPIATLEQYKRAIAVSGLHLDAAVDISPNSIARFQKWTGLYLSLARRGLLKPVERFLDRRNIDCDAITEQVSTTHPALPLLRHVIIYARA</sequence>
<dbReference type="PANTHER" id="PTHR44068:SF11">
    <property type="entry name" value="GERANYL DIPHOSPHATE 2-C-METHYLTRANSFERASE"/>
    <property type="match status" value="1"/>
</dbReference>
<dbReference type="Proteomes" id="UP000000390">
    <property type="component" value="Plasmid 1"/>
</dbReference>
<reference evidence="2 4" key="1">
    <citation type="journal article" date="2010" name="J. Bacteriol.">
        <title>Complete genome sequence of Halalkalicoccus jeotgali B3(T), an extremely halophilic archaeon.</title>
        <authorList>
            <person name="Roh S.W."/>
            <person name="Nam Y.D."/>
            <person name="Nam S.H."/>
            <person name="Choi S.H."/>
            <person name="Park H.S."/>
            <person name="Bae J.W."/>
        </authorList>
    </citation>
    <scope>NUCLEOTIDE SEQUENCE [LARGE SCALE GENOMIC DNA]</scope>
    <source>
        <strain evidence="2">B3</strain>
        <strain evidence="4">DSM 18796 / CECT 7217 / JCM 14584 / KCTC 4019 / B3</strain>
        <plasmid evidence="4">1</plasmid>
        <plasmid evidence="4">3</plasmid>
    </source>
</reference>
<dbReference type="PANTHER" id="PTHR44068">
    <property type="entry name" value="ZGC:194242"/>
    <property type="match status" value="1"/>
</dbReference>
<dbReference type="PATRIC" id="fig|795797.18.peg.3075"/>
<dbReference type="KEGG" id="hje:HacjB3_15446"/>
<dbReference type="AlphaFoldDB" id="D8JAZ6"/>
<dbReference type="InterPro" id="IPR050447">
    <property type="entry name" value="Erg6_SMT_methyltransf"/>
</dbReference>
<evidence type="ECO:0000313" key="2">
    <source>
        <dbReference type="EMBL" id="ADJ16449.1"/>
    </source>
</evidence>
<dbReference type="InterPro" id="IPR029063">
    <property type="entry name" value="SAM-dependent_MTases_sf"/>
</dbReference>
<gene>
    <name evidence="2" type="ordered locus">HacjB3_15446</name>
    <name evidence="3" type="ordered locus">HacjB3_19178</name>
</gene>
<geneLocation type="plasmid" evidence="2 4">
    <name>1</name>
</geneLocation>
<evidence type="ECO:0000313" key="4">
    <source>
        <dbReference type="Proteomes" id="UP000000390"/>
    </source>
</evidence>
<evidence type="ECO:0000313" key="3">
    <source>
        <dbReference type="EMBL" id="ADJ17173.1"/>
    </source>
</evidence>
<dbReference type="KEGG" id="hje:HacjB3_19178"/>
<dbReference type="EMBL" id="CP002065">
    <property type="protein sequence ID" value="ADJ17173.1"/>
    <property type="molecule type" value="Genomic_DNA"/>
</dbReference>
<name>D8JAZ6_HALJB</name>
<dbReference type="CDD" id="cd02440">
    <property type="entry name" value="AdoMet_MTases"/>
    <property type="match status" value="1"/>
</dbReference>
<dbReference type="eggNOG" id="arCOG01792">
    <property type="taxonomic scope" value="Archaea"/>
</dbReference>
<dbReference type="Pfam" id="PF13847">
    <property type="entry name" value="Methyltransf_31"/>
    <property type="match status" value="1"/>
</dbReference>
<dbReference type="SUPFAM" id="SSF53335">
    <property type="entry name" value="S-adenosyl-L-methionine-dependent methyltransferases"/>
    <property type="match status" value="1"/>
</dbReference>
<dbReference type="InterPro" id="IPR025714">
    <property type="entry name" value="Methyltranfer_dom"/>
</dbReference>
<dbReference type="GeneID" id="9420894"/>
<dbReference type="RefSeq" id="WP_013199556.1">
    <property type="nucleotide sequence ID" value="NC_014298.1"/>
</dbReference>
<dbReference type="EMBL" id="CP002063">
    <property type="protein sequence ID" value="ADJ16449.1"/>
    <property type="molecule type" value="Genomic_DNA"/>
</dbReference>
<keyword evidence="2" id="KW-0614">Plasmid</keyword>
<feature type="domain" description="Methyltransferase" evidence="1">
    <location>
        <begin position="72"/>
        <end position="191"/>
    </location>
</feature>
<dbReference type="HOGENOM" id="CLU_942008_0_0_2"/>
<proteinExistence type="predicted"/>
<dbReference type="OrthoDB" id="8915at2157"/>